<feature type="coiled-coil region" evidence="1">
    <location>
        <begin position="104"/>
        <end position="138"/>
    </location>
</feature>
<proteinExistence type="predicted"/>
<protein>
    <submittedName>
        <fullName evidence="2">Uncharacterized protein</fullName>
    </submittedName>
</protein>
<dbReference type="Proteomes" id="UP000008312">
    <property type="component" value="Unassembled WGS sequence"/>
</dbReference>
<feature type="coiled-coil region" evidence="1">
    <location>
        <begin position="177"/>
        <end position="208"/>
    </location>
</feature>
<keyword evidence="3" id="KW-1185">Reference proteome</keyword>
<dbReference type="OMA" id="NRKECAY"/>
<name>D8M380_BLAHO</name>
<dbReference type="InParanoid" id="D8M380"/>
<dbReference type="GeneID" id="24922564"/>
<sequence>MEENVLSDIRIYSLKILQNELVNQDTVAKQEEQAQSLTNEIQSADEDLHTQKVLNMQLYNDNNALITNLSHILNERNRLLIECEGLQNTTLIIQQQLAEIEGQVSAEQEQYESICSQLKQLEEKWNDWKQSVRKQEAAIEQSSEELNAVCTSLSEIQQTLTAKQRSYSELCGRFERFQKQRDQRDKESERKEKMQKESEEELMLLQKKLTIDKLNMIDELKTLQLNQRQSREREEQEKAVLRKRIEDESSGLAECGSEIESIVRQLQERKQLLDNKRISQTELENQMDQERKAQDRMREEWEQVSLQIQKHSKAIEELNSQKERAAQSQAELERKALEIEKQLSATKESLSTMALTMKQLEDQAQALQQQYSALEKQVDRCKEERSLQTAILSNPTLQRLLLSVQNRKECAYP</sequence>
<feature type="coiled-coil region" evidence="1">
    <location>
        <begin position="273"/>
        <end position="384"/>
    </location>
</feature>
<evidence type="ECO:0000313" key="2">
    <source>
        <dbReference type="EMBL" id="CBK22353.2"/>
    </source>
</evidence>
<reference evidence="2" key="1">
    <citation type="submission" date="2010-02" db="EMBL/GenBank/DDBJ databases">
        <title>Sequencing and annotation of the Blastocystis hominis genome.</title>
        <authorList>
            <person name="Wincker P."/>
        </authorList>
    </citation>
    <scope>NUCLEOTIDE SEQUENCE</scope>
    <source>
        <strain evidence="2">Singapore isolate B</strain>
    </source>
</reference>
<feature type="coiled-coil region" evidence="1">
    <location>
        <begin position="14"/>
        <end position="47"/>
    </location>
</feature>
<keyword evidence="1" id="KW-0175">Coiled coil</keyword>
<dbReference type="OrthoDB" id="207152at2759"/>
<organism evidence="2">
    <name type="scientific">Blastocystis hominis</name>
    <dbReference type="NCBI Taxonomy" id="12968"/>
    <lineage>
        <taxon>Eukaryota</taxon>
        <taxon>Sar</taxon>
        <taxon>Stramenopiles</taxon>
        <taxon>Bigyra</taxon>
        <taxon>Opalozoa</taxon>
        <taxon>Opalinata</taxon>
        <taxon>Blastocystidae</taxon>
        <taxon>Blastocystis</taxon>
    </lineage>
</organism>
<dbReference type="RefSeq" id="XP_012896401.1">
    <property type="nucleotide sequence ID" value="XM_013040947.1"/>
</dbReference>
<gene>
    <name evidence="2" type="ORF">GSBLH_T00006440001</name>
</gene>
<dbReference type="AlphaFoldDB" id="D8M380"/>
<evidence type="ECO:0000256" key="1">
    <source>
        <dbReference type="SAM" id="Coils"/>
    </source>
</evidence>
<dbReference type="EMBL" id="FN668650">
    <property type="protein sequence ID" value="CBK22353.2"/>
    <property type="molecule type" value="Genomic_DNA"/>
</dbReference>
<accession>D8M380</accession>
<evidence type="ECO:0000313" key="3">
    <source>
        <dbReference type="Proteomes" id="UP000008312"/>
    </source>
</evidence>